<gene>
    <name evidence="6" type="ORF">GP486_000483</name>
</gene>
<evidence type="ECO:0000259" key="5">
    <source>
        <dbReference type="PROSITE" id="PS01031"/>
    </source>
</evidence>
<dbReference type="InterPro" id="IPR008978">
    <property type="entry name" value="HSP20-like_chaperone"/>
</dbReference>
<feature type="domain" description="SHSP" evidence="5">
    <location>
        <begin position="35"/>
        <end position="189"/>
    </location>
</feature>
<evidence type="ECO:0000256" key="2">
    <source>
        <dbReference type="PROSITE-ProRule" id="PRU00285"/>
    </source>
</evidence>
<dbReference type="PROSITE" id="PS01031">
    <property type="entry name" value="SHSP"/>
    <property type="match status" value="1"/>
</dbReference>
<dbReference type="InterPro" id="IPR002068">
    <property type="entry name" value="A-crystallin/Hsp20_dom"/>
</dbReference>
<evidence type="ECO:0000256" key="4">
    <source>
        <dbReference type="SAM" id="MobiDB-lite"/>
    </source>
</evidence>
<dbReference type="SUPFAM" id="SSF49764">
    <property type="entry name" value="HSP20-like chaperones"/>
    <property type="match status" value="1"/>
</dbReference>
<name>A0A9P8LIH4_9PEZI</name>
<proteinExistence type="inferred from homology"/>
<reference evidence="6" key="1">
    <citation type="submission" date="2021-03" db="EMBL/GenBank/DDBJ databases">
        <title>Comparative genomics and phylogenomic investigation of the class Geoglossomycetes provide insights into ecological specialization and systematics.</title>
        <authorList>
            <person name="Melie T."/>
            <person name="Pirro S."/>
            <person name="Miller A.N."/>
            <person name="Quandt A."/>
        </authorList>
    </citation>
    <scope>NUCLEOTIDE SEQUENCE</scope>
    <source>
        <strain evidence="6">CAQ_001_2017</strain>
    </source>
</reference>
<dbReference type="EMBL" id="JAGHQM010000033">
    <property type="protein sequence ID" value="KAH0566122.1"/>
    <property type="molecule type" value="Genomic_DNA"/>
</dbReference>
<evidence type="ECO:0000256" key="3">
    <source>
        <dbReference type="RuleBase" id="RU003616"/>
    </source>
</evidence>
<evidence type="ECO:0000256" key="1">
    <source>
        <dbReference type="ARBA" id="ARBA00023016"/>
    </source>
</evidence>
<evidence type="ECO:0000313" key="7">
    <source>
        <dbReference type="Proteomes" id="UP000750711"/>
    </source>
</evidence>
<accession>A0A9P8LIH4</accession>
<dbReference type="Gene3D" id="2.60.40.790">
    <property type="match status" value="1"/>
</dbReference>
<sequence length="189" mass="20692">MSILPSFVNNDLGPLFRLLDDYDTHRSSAASKGRSTIRAFQPKFDVKETKNAYELYGELCGVEQDDVSVEFSDPHTIIIKGRVQRSPTTEGGSVIGEAKGQSYHKPTAVDETEDTGTATAVTKAKNENGTSSDGSKYWITERLVGEFHRSFSFPSRVDQDAVKASLKNGILAVVIPKAPAPQTRRIQIS</sequence>
<keyword evidence="7" id="KW-1185">Reference proteome</keyword>
<organism evidence="6 7">
    <name type="scientific">Trichoglossum hirsutum</name>
    <dbReference type="NCBI Taxonomy" id="265104"/>
    <lineage>
        <taxon>Eukaryota</taxon>
        <taxon>Fungi</taxon>
        <taxon>Dikarya</taxon>
        <taxon>Ascomycota</taxon>
        <taxon>Pezizomycotina</taxon>
        <taxon>Geoglossomycetes</taxon>
        <taxon>Geoglossales</taxon>
        <taxon>Geoglossaceae</taxon>
        <taxon>Trichoglossum</taxon>
    </lineage>
</organism>
<feature type="region of interest" description="Disordered" evidence="4">
    <location>
        <begin position="88"/>
        <end position="116"/>
    </location>
</feature>
<keyword evidence="1" id="KW-0346">Stress response</keyword>
<dbReference type="InterPro" id="IPR031107">
    <property type="entry name" value="Small_HSP"/>
</dbReference>
<dbReference type="AlphaFoldDB" id="A0A9P8LIH4"/>
<dbReference type="CDD" id="cd06464">
    <property type="entry name" value="ACD_sHsps-like"/>
    <property type="match status" value="1"/>
</dbReference>
<protein>
    <recommendedName>
        <fullName evidence="5">SHSP domain-containing protein</fullName>
    </recommendedName>
</protein>
<dbReference type="PANTHER" id="PTHR11527">
    <property type="entry name" value="HEAT-SHOCK PROTEIN 20 FAMILY MEMBER"/>
    <property type="match status" value="1"/>
</dbReference>
<dbReference type="Proteomes" id="UP000750711">
    <property type="component" value="Unassembled WGS sequence"/>
</dbReference>
<dbReference type="Pfam" id="PF00011">
    <property type="entry name" value="HSP20"/>
    <property type="match status" value="1"/>
</dbReference>
<comment type="similarity">
    <text evidence="2 3">Belongs to the small heat shock protein (HSP20) family.</text>
</comment>
<evidence type="ECO:0000313" key="6">
    <source>
        <dbReference type="EMBL" id="KAH0566122.1"/>
    </source>
</evidence>
<comment type="caution">
    <text evidence="6">The sequence shown here is derived from an EMBL/GenBank/DDBJ whole genome shotgun (WGS) entry which is preliminary data.</text>
</comment>